<evidence type="ECO:0000313" key="2">
    <source>
        <dbReference type="Proteomes" id="UP000807469"/>
    </source>
</evidence>
<proteinExistence type="predicted"/>
<organism evidence="1 2">
    <name type="scientific">Pholiota conissans</name>
    <dbReference type="NCBI Taxonomy" id="109636"/>
    <lineage>
        <taxon>Eukaryota</taxon>
        <taxon>Fungi</taxon>
        <taxon>Dikarya</taxon>
        <taxon>Basidiomycota</taxon>
        <taxon>Agaricomycotina</taxon>
        <taxon>Agaricomycetes</taxon>
        <taxon>Agaricomycetidae</taxon>
        <taxon>Agaricales</taxon>
        <taxon>Agaricineae</taxon>
        <taxon>Strophariaceae</taxon>
        <taxon>Pholiota</taxon>
    </lineage>
</organism>
<reference evidence="1" key="1">
    <citation type="submission" date="2020-11" db="EMBL/GenBank/DDBJ databases">
        <authorList>
            <consortium name="DOE Joint Genome Institute"/>
            <person name="Ahrendt S."/>
            <person name="Riley R."/>
            <person name="Andreopoulos W."/>
            <person name="Labutti K."/>
            <person name="Pangilinan J."/>
            <person name="Ruiz-Duenas F.J."/>
            <person name="Barrasa J.M."/>
            <person name="Sanchez-Garcia M."/>
            <person name="Camarero S."/>
            <person name="Miyauchi S."/>
            <person name="Serrano A."/>
            <person name="Linde D."/>
            <person name="Babiker R."/>
            <person name="Drula E."/>
            <person name="Ayuso-Fernandez I."/>
            <person name="Pacheco R."/>
            <person name="Padilla G."/>
            <person name="Ferreira P."/>
            <person name="Barriuso J."/>
            <person name="Kellner H."/>
            <person name="Castanera R."/>
            <person name="Alfaro M."/>
            <person name="Ramirez L."/>
            <person name="Pisabarro A.G."/>
            <person name="Kuo A."/>
            <person name="Tritt A."/>
            <person name="Lipzen A."/>
            <person name="He G."/>
            <person name="Yan M."/>
            <person name="Ng V."/>
            <person name="Cullen D."/>
            <person name="Martin F."/>
            <person name="Rosso M.-N."/>
            <person name="Henrissat B."/>
            <person name="Hibbett D."/>
            <person name="Martinez A.T."/>
            <person name="Grigoriev I.V."/>
        </authorList>
    </citation>
    <scope>NUCLEOTIDE SEQUENCE</scope>
    <source>
        <strain evidence="1">CIRM-BRFM 674</strain>
    </source>
</reference>
<dbReference type="AlphaFoldDB" id="A0A9P5YVM3"/>
<comment type="caution">
    <text evidence="1">The sequence shown here is derived from an EMBL/GenBank/DDBJ whole genome shotgun (WGS) entry which is preliminary data.</text>
</comment>
<evidence type="ECO:0000313" key="1">
    <source>
        <dbReference type="EMBL" id="KAF9475948.1"/>
    </source>
</evidence>
<gene>
    <name evidence="1" type="ORF">BDN70DRAFT_201304</name>
</gene>
<dbReference type="Proteomes" id="UP000807469">
    <property type="component" value="Unassembled WGS sequence"/>
</dbReference>
<dbReference type="EMBL" id="MU155312">
    <property type="protein sequence ID" value="KAF9475948.1"/>
    <property type="molecule type" value="Genomic_DNA"/>
</dbReference>
<accession>A0A9P5YVM3</accession>
<protein>
    <submittedName>
        <fullName evidence="1">Uncharacterized protein</fullName>
    </submittedName>
</protein>
<name>A0A9P5YVM3_9AGAR</name>
<keyword evidence="2" id="KW-1185">Reference proteome</keyword>
<sequence>MRVIPAKSVNHPNSYRMLKFHKMMLPAMRMIEIEASLRAENFHDHLLSFKIEIDPGNSSLS</sequence>